<keyword evidence="2" id="KW-0472">Membrane</keyword>
<organism evidence="3 4">
    <name type="scientific">Dendrobium catenatum</name>
    <dbReference type="NCBI Taxonomy" id="906689"/>
    <lineage>
        <taxon>Eukaryota</taxon>
        <taxon>Viridiplantae</taxon>
        <taxon>Streptophyta</taxon>
        <taxon>Embryophyta</taxon>
        <taxon>Tracheophyta</taxon>
        <taxon>Spermatophyta</taxon>
        <taxon>Magnoliopsida</taxon>
        <taxon>Liliopsida</taxon>
        <taxon>Asparagales</taxon>
        <taxon>Orchidaceae</taxon>
        <taxon>Epidendroideae</taxon>
        <taxon>Malaxideae</taxon>
        <taxon>Dendrobiinae</taxon>
        <taxon>Dendrobium</taxon>
    </lineage>
</organism>
<accession>A0A2I0WDG9</accession>
<keyword evidence="2" id="KW-0812">Transmembrane</keyword>
<reference evidence="3 4" key="2">
    <citation type="journal article" date="2017" name="Nature">
        <title>The Apostasia genome and the evolution of orchids.</title>
        <authorList>
            <person name="Zhang G.Q."/>
            <person name="Liu K.W."/>
            <person name="Li Z."/>
            <person name="Lohaus R."/>
            <person name="Hsiao Y.Y."/>
            <person name="Niu S.C."/>
            <person name="Wang J.Y."/>
            <person name="Lin Y.C."/>
            <person name="Xu Q."/>
            <person name="Chen L.J."/>
            <person name="Yoshida K."/>
            <person name="Fujiwara S."/>
            <person name="Wang Z.W."/>
            <person name="Zhang Y.Q."/>
            <person name="Mitsuda N."/>
            <person name="Wang M."/>
            <person name="Liu G.H."/>
            <person name="Pecoraro L."/>
            <person name="Huang H.X."/>
            <person name="Xiao X.J."/>
            <person name="Lin M."/>
            <person name="Wu X.Y."/>
            <person name="Wu W.L."/>
            <person name="Chen Y.Y."/>
            <person name="Chang S.B."/>
            <person name="Sakamoto S."/>
            <person name="Ohme-Takagi M."/>
            <person name="Yagi M."/>
            <person name="Zeng S.J."/>
            <person name="Shen C.Y."/>
            <person name="Yeh C.M."/>
            <person name="Luo Y.B."/>
            <person name="Tsai W.C."/>
            <person name="Van de Peer Y."/>
            <person name="Liu Z.J."/>
        </authorList>
    </citation>
    <scope>NUCLEOTIDE SEQUENCE [LARGE SCALE GENOMIC DNA]</scope>
    <source>
        <tissue evidence="3">The whole plant</tissue>
    </source>
</reference>
<reference evidence="3 4" key="1">
    <citation type="journal article" date="2016" name="Sci. Rep.">
        <title>The Dendrobium catenatum Lindl. genome sequence provides insights into polysaccharide synthase, floral development and adaptive evolution.</title>
        <authorList>
            <person name="Zhang G.Q."/>
            <person name="Xu Q."/>
            <person name="Bian C."/>
            <person name="Tsai W.C."/>
            <person name="Yeh C.M."/>
            <person name="Liu K.W."/>
            <person name="Yoshida K."/>
            <person name="Zhang L.S."/>
            <person name="Chang S.B."/>
            <person name="Chen F."/>
            <person name="Shi Y."/>
            <person name="Su Y.Y."/>
            <person name="Zhang Y.Q."/>
            <person name="Chen L.J."/>
            <person name="Yin Y."/>
            <person name="Lin M."/>
            <person name="Huang H."/>
            <person name="Deng H."/>
            <person name="Wang Z.W."/>
            <person name="Zhu S.L."/>
            <person name="Zhao X."/>
            <person name="Deng C."/>
            <person name="Niu S.C."/>
            <person name="Huang J."/>
            <person name="Wang M."/>
            <person name="Liu G.H."/>
            <person name="Yang H.J."/>
            <person name="Xiao X.J."/>
            <person name="Hsiao Y.Y."/>
            <person name="Wu W.L."/>
            <person name="Chen Y.Y."/>
            <person name="Mitsuda N."/>
            <person name="Ohme-Takagi M."/>
            <person name="Luo Y.B."/>
            <person name="Van de Peer Y."/>
            <person name="Liu Z.J."/>
        </authorList>
    </citation>
    <scope>NUCLEOTIDE SEQUENCE [LARGE SCALE GENOMIC DNA]</scope>
    <source>
        <tissue evidence="3">The whole plant</tissue>
    </source>
</reference>
<evidence type="ECO:0000256" key="1">
    <source>
        <dbReference type="SAM" id="MobiDB-lite"/>
    </source>
</evidence>
<dbReference type="EMBL" id="KZ502729">
    <property type="protein sequence ID" value="PKU73714.1"/>
    <property type="molecule type" value="Genomic_DNA"/>
</dbReference>
<feature type="transmembrane region" description="Helical" evidence="2">
    <location>
        <begin position="91"/>
        <end position="109"/>
    </location>
</feature>
<evidence type="ECO:0000313" key="3">
    <source>
        <dbReference type="EMBL" id="PKU73714.1"/>
    </source>
</evidence>
<sequence length="110" mass="12530">MQVRRTASGRNLAKSEGPTSGRSPTSVGGRGELRLHLGGVSASRGSSVVNWEEFQHHVEIGQNSDDFLNVRQSFGIFRRQEELRRWSRRSFFLLLLLLFFFSLFTSVPFV</sequence>
<evidence type="ECO:0000313" key="4">
    <source>
        <dbReference type="Proteomes" id="UP000233837"/>
    </source>
</evidence>
<keyword evidence="2" id="KW-1133">Transmembrane helix</keyword>
<feature type="compositionally biased region" description="Polar residues" evidence="1">
    <location>
        <begin position="17"/>
        <end position="26"/>
    </location>
</feature>
<dbReference type="AlphaFoldDB" id="A0A2I0WDG9"/>
<evidence type="ECO:0000256" key="2">
    <source>
        <dbReference type="SAM" id="Phobius"/>
    </source>
</evidence>
<proteinExistence type="predicted"/>
<feature type="region of interest" description="Disordered" evidence="1">
    <location>
        <begin position="1"/>
        <end position="32"/>
    </location>
</feature>
<dbReference type="Proteomes" id="UP000233837">
    <property type="component" value="Unassembled WGS sequence"/>
</dbReference>
<gene>
    <name evidence="3" type="ORF">MA16_Dca013295</name>
</gene>
<keyword evidence="4" id="KW-1185">Reference proteome</keyword>
<name>A0A2I0WDG9_9ASPA</name>
<protein>
    <submittedName>
        <fullName evidence="3">Uncharacterized protein</fullName>
    </submittedName>
</protein>